<sequence>MRKIQIERTLFELFGHKFFVFENFEDADLNIDDKTIYKFENPDTLVDLFVTNQFYAIWSDERRHDSNVICSCYGNLNLIVNFLKKIGIPNNGYSTFNCYLEGEDRVLYLNQESMQVFIDHLRKAHKKILLGANVYQLKKNEIFRL</sequence>
<reference evidence="3" key="2">
    <citation type="submission" date="2014-09" db="EMBL/GenBank/DDBJ databases">
        <authorList>
            <person name="Gomez-Valero L."/>
        </authorList>
    </citation>
    <scope>NUCLEOTIDE SEQUENCE [LARGE SCALE GENOMIC DNA]</scope>
    <source>
        <strain evidence="3">ATCC33218</strain>
    </source>
</reference>
<dbReference type="EMBL" id="LN614830">
    <property type="protein sequence ID" value="CEG59695.1"/>
    <property type="molecule type" value="Genomic_DNA"/>
</dbReference>
<dbReference type="AlphaFoldDB" id="A0A098GCH8"/>
<dbReference type="HOGENOM" id="CLU_1785949_0_0_6"/>
<evidence type="ECO:0000313" key="4">
    <source>
        <dbReference type="Proteomes" id="UP000182998"/>
    </source>
</evidence>
<protein>
    <submittedName>
        <fullName evidence="1">Uncharacterized protein</fullName>
    </submittedName>
</protein>
<evidence type="ECO:0000313" key="2">
    <source>
        <dbReference type="EMBL" id="SCY80230.1"/>
    </source>
</evidence>
<name>A0A098GCH8_LEGMI</name>
<proteinExistence type="predicted"/>
<accession>A0A098GCH8</accession>
<evidence type="ECO:0000313" key="3">
    <source>
        <dbReference type="Proteomes" id="UP000032414"/>
    </source>
</evidence>
<organism evidence="1 3">
    <name type="scientific">Legionella micdadei</name>
    <name type="common">Tatlockia micdadei</name>
    <dbReference type="NCBI Taxonomy" id="451"/>
    <lineage>
        <taxon>Bacteria</taxon>
        <taxon>Pseudomonadati</taxon>
        <taxon>Pseudomonadota</taxon>
        <taxon>Gammaproteobacteria</taxon>
        <taxon>Legionellales</taxon>
        <taxon>Legionellaceae</taxon>
        <taxon>Legionella</taxon>
    </lineage>
</organism>
<dbReference type="Proteomes" id="UP000032414">
    <property type="component" value="Chromosome I"/>
</dbReference>
<gene>
    <name evidence="1" type="ORF">LMI_0335</name>
    <name evidence="2" type="ORF">SAMN02982997_02984</name>
</gene>
<reference evidence="2 4" key="3">
    <citation type="submission" date="2016-10" db="EMBL/GenBank/DDBJ databases">
        <authorList>
            <person name="Varghese N."/>
            <person name="Submissions S."/>
        </authorList>
    </citation>
    <scope>NUCLEOTIDE SEQUENCE [LARGE SCALE GENOMIC DNA]</scope>
    <source>
        <strain evidence="2 4">ATCC 33218</strain>
    </source>
</reference>
<evidence type="ECO:0000313" key="1">
    <source>
        <dbReference type="EMBL" id="CEG59695.1"/>
    </source>
</evidence>
<dbReference type="Proteomes" id="UP000182998">
    <property type="component" value="Unassembled WGS sequence"/>
</dbReference>
<dbReference type="OrthoDB" id="5651010at2"/>
<dbReference type="KEGG" id="tmc:LMI_0335"/>
<reference evidence="1" key="1">
    <citation type="submission" date="2014-09" db="EMBL/GenBank/DDBJ databases">
        <authorList>
            <person name="GOMEZ-VALERO Laura"/>
        </authorList>
    </citation>
    <scope>NUCLEOTIDE SEQUENCE</scope>
    <source>
        <strain evidence="1">ATCC33218</strain>
    </source>
</reference>
<dbReference type="PATRIC" id="fig|451.8.peg.1909"/>
<keyword evidence="4" id="KW-1185">Reference proteome</keyword>
<dbReference type="RefSeq" id="WP_045098242.1">
    <property type="nucleotide sequence ID" value="NZ_CP020614.1"/>
</dbReference>
<dbReference type="EMBL" id="FMVN01000021">
    <property type="protein sequence ID" value="SCY80230.1"/>
    <property type="molecule type" value="Genomic_DNA"/>
</dbReference>